<dbReference type="PANTHER" id="PTHR37813">
    <property type="entry name" value="FELS-2 PROPHAGE PROTEIN"/>
    <property type="match status" value="1"/>
</dbReference>
<feature type="transmembrane region" description="Helical" evidence="2">
    <location>
        <begin position="400"/>
        <end position="427"/>
    </location>
</feature>
<feature type="domain" description="Phage tail tape measure protein" evidence="3">
    <location>
        <begin position="83"/>
        <end position="294"/>
    </location>
</feature>
<accession>A0A554XG20</accession>
<gene>
    <name evidence="4" type="ORF">Tchar_01223</name>
</gene>
<comment type="caution">
    <text evidence="4">The sequence shown here is derived from an EMBL/GenBank/DDBJ whole genome shotgun (WGS) entry which is preliminary data.</text>
</comment>
<evidence type="ECO:0000256" key="2">
    <source>
        <dbReference type="SAM" id="Phobius"/>
    </source>
</evidence>
<keyword evidence="1" id="KW-1188">Viral release from host cell</keyword>
<name>A0A554XG20_9BURK</name>
<feature type="transmembrane region" description="Helical" evidence="2">
    <location>
        <begin position="447"/>
        <end position="468"/>
    </location>
</feature>
<evidence type="ECO:0000313" key="4">
    <source>
        <dbReference type="EMBL" id="TSE34719.1"/>
    </source>
</evidence>
<dbReference type="AlphaFoldDB" id="A0A554XG20"/>
<keyword evidence="5" id="KW-1185">Reference proteome</keyword>
<sequence length="743" mass="77169">MTIRRMAVLRRQVEGVRAEMRKLAMQDLQSRWTDLVAAGGSLMAARGVVAAQARSEAALRDIAITVGVARTTDEARLGSIVEQTARQTRLSLEEVRTGMARLAAGGVSDVAEFGRMMPEVARAAKAWRATTEDMAALALVARDTLGIADARRAFNIVGTGGKLGEFEIPDMTRYLPSLAPQLAAIGLRGEKGLAQGVGYLQASRRGAGTAEEAATNFANFLAKVTSREFADRWKDLTGRNLAHDQARLVAKGYDAVGATLKLIETYMKRQGKGELMTKLAKGTDADAQAAIAELQQAHGLGELFTDMQAAKFIRAALMYRELQQKVTREALQGNPLDEDFAHAIDTTESATKRLAVAWEGLTSRIGRAIKPVTDALLGAGAVTLEWVSGLMDAFPRATQVLVTLGAAAAGYFTAMRAFSVASAAARVMGLSLSFGKVTMAVTLLKTAVGRATAALGSMAAGALARVISMGGVLAAGGSKLAVMAGAVGSAIASAAGVAGRAILWLGRAVLLNPIGLTLTAIAGAAYLVWRNWETIGPKLAAVWGTVKGAFSSAWQWISAMPGQMLAIGRQIIDGLLAGMRERWAALKEGVSNIGSNIADWFKDKLGIRSPSRVFAELGGHLMGGLQLGIERSSGRPLAAMRTVASALAVPMAAGALAVPMAAGALAVPMAAGAMALGSAGAATAGGMPAAPIQITVNLNGPASPEAAQDVAAAVRREVERALAEAGRREQLARRAALIDGGMA</sequence>
<dbReference type="InterPro" id="IPR010090">
    <property type="entry name" value="Phage_tape_meas"/>
</dbReference>
<evidence type="ECO:0000256" key="1">
    <source>
        <dbReference type="ARBA" id="ARBA00022612"/>
    </source>
</evidence>
<dbReference type="EMBL" id="VJON01000015">
    <property type="protein sequence ID" value="TSE34719.1"/>
    <property type="molecule type" value="Genomic_DNA"/>
</dbReference>
<keyword evidence="2" id="KW-0812">Transmembrane</keyword>
<dbReference type="Proteomes" id="UP000318294">
    <property type="component" value="Unassembled WGS sequence"/>
</dbReference>
<reference evidence="4 5" key="1">
    <citation type="submission" date="2019-07" db="EMBL/GenBank/DDBJ databases">
        <title>Tepidimonas charontis SPSP-6 draft genome.</title>
        <authorList>
            <person name="Da Costa M.S."/>
            <person name="Froufe H.J.C."/>
            <person name="Egas C."/>
            <person name="Albuquerque L."/>
        </authorList>
    </citation>
    <scope>NUCLEOTIDE SEQUENCE [LARGE SCALE GENOMIC DNA]</scope>
    <source>
        <strain evidence="4 5">SPSP-6</strain>
    </source>
</reference>
<keyword evidence="2" id="KW-0472">Membrane</keyword>
<organism evidence="4 5">
    <name type="scientific">Tepidimonas charontis</name>
    <dbReference type="NCBI Taxonomy" id="2267262"/>
    <lineage>
        <taxon>Bacteria</taxon>
        <taxon>Pseudomonadati</taxon>
        <taxon>Pseudomonadota</taxon>
        <taxon>Betaproteobacteria</taxon>
        <taxon>Burkholderiales</taxon>
        <taxon>Tepidimonas</taxon>
    </lineage>
</organism>
<evidence type="ECO:0000259" key="3">
    <source>
        <dbReference type="Pfam" id="PF10145"/>
    </source>
</evidence>
<feature type="transmembrane region" description="Helical" evidence="2">
    <location>
        <begin position="509"/>
        <end position="529"/>
    </location>
</feature>
<feature type="transmembrane region" description="Helical" evidence="2">
    <location>
        <begin position="480"/>
        <end position="503"/>
    </location>
</feature>
<evidence type="ECO:0000313" key="5">
    <source>
        <dbReference type="Proteomes" id="UP000318294"/>
    </source>
</evidence>
<dbReference type="PANTHER" id="PTHR37813:SF1">
    <property type="entry name" value="FELS-2 PROPHAGE PROTEIN"/>
    <property type="match status" value="1"/>
</dbReference>
<dbReference type="Pfam" id="PF10145">
    <property type="entry name" value="PhageMin_Tail"/>
    <property type="match status" value="1"/>
</dbReference>
<protein>
    <submittedName>
        <fullName evidence="4">Phage-related minor tail protein</fullName>
    </submittedName>
</protein>
<proteinExistence type="predicted"/>
<keyword evidence="2" id="KW-1133">Transmembrane helix</keyword>